<dbReference type="EMBL" id="NAJN01000768">
    <property type="protein sequence ID" value="TKA68977.1"/>
    <property type="molecule type" value="Genomic_DNA"/>
</dbReference>
<dbReference type="PANTHER" id="PTHR19375">
    <property type="entry name" value="HEAT SHOCK PROTEIN 70KDA"/>
    <property type="match status" value="1"/>
</dbReference>
<dbReference type="Gene3D" id="1.20.1270.10">
    <property type="match status" value="1"/>
</dbReference>
<accession>A0A4U0X083</accession>
<evidence type="ECO:0000256" key="6">
    <source>
        <dbReference type="SAM" id="MobiDB-lite"/>
    </source>
</evidence>
<feature type="non-terminal residue" evidence="7">
    <location>
        <position position="1"/>
    </location>
</feature>
<evidence type="ECO:0000313" key="8">
    <source>
        <dbReference type="Proteomes" id="UP000308768"/>
    </source>
</evidence>
<dbReference type="STRING" id="331657.A0A4U0X083"/>
<keyword evidence="4 7" id="KW-0346">Stress response</keyword>
<evidence type="ECO:0000256" key="3">
    <source>
        <dbReference type="ARBA" id="ARBA00022840"/>
    </source>
</evidence>
<evidence type="ECO:0000313" key="7">
    <source>
        <dbReference type="EMBL" id="TKA68977.1"/>
    </source>
</evidence>
<dbReference type="Pfam" id="PF00012">
    <property type="entry name" value="HSP70"/>
    <property type="match status" value="1"/>
</dbReference>
<evidence type="ECO:0000256" key="1">
    <source>
        <dbReference type="ARBA" id="ARBA00007381"/>
    </source>
</evidence>
<dbReference type="SUPFAM" id="SSF100934">
    <property type="entry name" value="Heat shock protein 70kD (HSP70), C-terminal subdomain"/>
    <property type="match status" value="1"/>
</dbReference>
<dbReference type="FunFam" id="1.20.1270.10:FF:000021">
    <property type="entry name" value="Heat shock protein 70"/>
    <property type="match status" value="1"/>
</dbReference>
<keyword evidence="3" id="KW-0067">ATP-binding</keyword>
<keyword evidence="5" id="KW-0143">Chaperone</keyword>
<sequence>DNNLLGKFELTGIPPAPRGVPQIEVTFDLDANGIMSVSALEKGTGKTNKIVITNDKGRLSKEEIERMLAEAEKYKDEDEAESARISAKNALESYAYSLKNTLSDAKVDEKLEASDKEKLKAEIDKTVAWLDDNQQGIKDEYESMQKELEGVANPIMMKFYGAGGDGGMPGGMGGMPGGGPGAGGAPGAGGDDGPTVEEVD</sequence>
<organism evidence="7 8">
    <name type="scientific">Cryomyces minteri</name>
    <dbReference type="NCBI Taxonomy" id="331657"/>
    <lineage>
        <taxon>Eukaryota</taxon>
        <taxon>Fungi</taxon>
        <taxon>Dikarya</taxon>
        <taxon>Ascomycota</taxon>
        <taxon>Pezizomycotina</taxon>
        <taxon>Dothideomycetes</taxon>
        <taxon>Dothideomycetes incertae sedis</taxon>
        <taxon>Cryomyces</taxon>
    </lineage>
</organism>
<evidence type="ECO:0000256" key="2">
    <source>
        <dbReference type="ARBA" id="ARBA00022741"/>
    </source>
</evidence>
<evidence type="ECO:0000256" key="4">
    <source>
        <dbReference type="ARBA" id="ARBA00023016"/>
    </source>
</evidence>
<dbReference type="Proteomes" id="UP000308768">
    <property type="component" value="Unassembled WGS sequence"/>
</dbReference>
<feature type="compositionally biased region" description="Gly residues" evidence="6">
    <location>
        <begin position="166"/>
        <end position="192"/>
    </location>
</feature>
<dbReference type="OrthoDB" id="2401965at2759"/>
<comment type="caution">
    <text evidence="7">The sequence shown here is derived from an EMBL/GenBank/DDBJ whole genome shotgun (WGS) entry which is preliminary data.</text>
</comment>
<reference evidence="7 8" key="1">
    <citation type="submission" date="2017-03" db="EMBL/GenBank/DDBJ databases">
        <title>Genomes of endolithic fungi from Antarctica.</title>
        <authorList>
            <person name="Coleine C."/>
            <person name="Masonjones S."/>
            <person name="Stajich J.E."/>
        </authorList>
    </citation>
    <scope>NUCLEOTIDE SEQUENCE [LARGE SCALE GENOMIC DNA]</scope>
    <source>
        <strain evidence="7 8">CCFEE 5187</strain>
    </source>
</reference>
<dbReference type="GO" id="GO:0140662">
    <property type="term" value="F:ATP-dependent protein folding chaperone"/>
    <property type="evidence" value="ECO:0007669"/>
    <property type="project" value="InterPro"/>
</dbReference>
<keyword evidence="8" id="KW-1185">Reference proteome</keyword>
<name>A0A4U0X083_9PEZI</name>
<keyword evidence="2" id="KW-0547">Nucleotide-binding</keyword>
<comment type="similarity">
    <text evidence="1">Belongs to the heat shock protein 70 family.</text>
</comment>
<dbReference type="InterPro" id="IPR013126">
    <property type="entry name" value="Hsp_70_fam"/>
</dbReference>
<feature type="region of interest" description="Disordered" evidence="6">
    <location>
        <begin position="166"/>
        <end position="200"/>
    </location>
</feature>
<dbReference type="AlphaFoldDB" id="A0A4U0X083"/>
<dbReference type="InterPro" id="IPR029047">
    <property type="entry name" value="HSP70_peptide-bd_sf"/>
</dbReference>
<evidence type="ECO:0000256" key="5">
    <source>
        <dbReference type="ARBA" id="ARBA00023186"/>
    </source>
</evidence>
<proteinExistence type="inferred from homology"/>
<dbReference type="InterPro" id="IPR029048">
    <property type="entry name" value="HSP70_C_sf"/>
</dbReference>
<dbReference type="GO" id="GO:0005524">
    <property type="term" value="F:ATP binding"/>
    <property type="evidence" value="ECO:0007669"/>
    <property type="project" value="UniProtKB-KW"/>
</dbReference>
<dbReference type="SUPFAM" id="SSF100920">
    <property type="entry name" value="Heat shock protein 70kD (HSP70), peptide-binding domain"/>
    <property type="match status" value="1"/>
</dbReference>
<dbReference type="Gene3D" id="2.60.34.10">
    <property type="entry name" value="Substrate Binding Domain Of DNAk, Chain A, domain 1"/>
    <property type="match status" value="1"/>
</dbReference>
<protein>
    <submittedName>
        <fullName evidence="7">Heat shock 70 kDa protein 2</fullName>
    </submittedName>
</protein>
<gene>
    <name evidence="7" type="ORF">B0A49_06500</name>
</gene>